<dbReference type="PANTHER" id="PTHR44757:SF2">
    <property type="entry name" value="BIOFILM ARCHITECTURE MAINTENANCE PROTEIN MBAA"/>
    <property type="match status" value="1"/>
</dbReference>
<dbReference type="PANTHER" id="PTHR44757">
    <property type="entry name" value="DIGUANYLATE CYCLASE DGCP"/>
    <property type="match status" value="1"/>
</dbReference>
<comment type="caution">
    <text evidence="10">The sequence shown here is derived from an EMBL/GenBank/DDBJ whole genome shotgun (WGS) entry which is preliminary data.</text>
</comment>
<evidence type="ECO:0000256" key="4">
    <source>
        <dbReference type="ARBA" id="ARBA00022989"/>
    </source>
</evidence>
<comment type="subcellular location">
    <subcellularLocation>
        <location evidence="1">Cell membrane</location>
        <topology evidence="1">Multi-pass membrane protein</topology>
    </subcellularLocation>
</comment>
<feature type="domain" description="PAS" evidence="7">
    <location>
        <begin position="453"/>
        <end position="500"/>
    </location>
</feature>
<dbReference type="NCBIfam" id="TIGR00229">
    <property type="entry name" value="sensory_box"/>
    <property type="match status" value="4"/>
</dbReference>
<feature type="domain" description="PAS" evidence="7">
    <location>
        <begin position="802"/>
        <end position="855"/>
    </location>
</feature>
<dbReference type="InterPro" id="IPR000160">
    <property type="entry name" value="GGDEF_dom"/>
</dbReference>
<feature type="domain" description="GGDEF" evidence="9">
    <location>
        <begin position="958"/>
        <end position="1096"/>
    </location>
</feature>
<keyword evidence="3 6" id="KW-0812">Transmembrane</keyword>
<dbReference type="SMART" id="SM00091">
    <property type="entry name" value="PAS"/>
    <property type="match status" value="5"/>
</dbReference>
<dbReference type="SMART" id="SM00086">
    <property type="entry name" value="PAC"/>
    <property type="match status" value="5"/>
</dbReference>
<dbReference type="EMBL" id="RBID01000011">
    <property type="protein sequence ID" value="RKQ60805.1"/>
    <property type="molecule type" value="Genomic_DNA"/>
</dbReference>
<feature type="transmembrane region" description="Helical" evidence="6">
    <location>
        <begin position="20"/>
        <end position="39"/>
    </location>
</feature>
<feature type="transmembrane region" description="Helical" evidence="6">
    <location>
        <begin position="156"/>
        <end position="178"/>
    </location>
</feature>
<feature type="transmembrane region" description="Helical" evidence="6">
    <location>
        <begin position="231"/>
        <end position="255"/>
    </location>
</feature>
<dbReference type="AlphaFoldDB" id="A0A495BIG3"/>
<dbReference type="InterPro" id="IPR052155">
    <property type="entry name" value="Biofilm_reg_signaling"/>
</dbReference>
<dbReference type="Gene3D" id="3.30.450.20">
    <property type="entry name" value="PAS domain"/>
    <property type="match status" value="5"/>
</dbReference>
<evidence type="ECO:0000256" key="5">
    <source>
        <dbReference type="ARBA" id="ARBA00023136"/>
    </source>
</evidence>
<dbReference type="Pfam" id="PF13426">
    <property type="entry name" value="PAS_9"/>
    <property type="match status" value="3"/>
</dbReference>
<dbReference type="FunFam" id="3.30.70.270:FF:000001">
    <property type="entry name" value="Diguanylate cyclase domain protein"/>
    <property type="match status" value="1"/>
</dbReference>
<dbReference type="Pfam" id="PF00990">
    <property type="entry name" value="GGDEF"/>
    <property type="match status" value="1"/>
</dbReference>
<dbReference type="PROSITE" id="PS50113">
    <property type="entry name" value="PAC"/>
    <property type="match status" value="4"/>
</dbReference>
<feature type="transmembrane region" description="Helical" evidence="6">
    <location>
        <begin position="267"/>
        <end position="291"/>
    </location>
</feature>
<dbReference type="CDD" id="cd01949">
    <property type="entry name" value="GGDEF"/>
    <property type="match status" value="1"/>
</dbReference>
<dbReference type="GO" id="GO:0005886">
    <property type="term" value="C:plasma membrane"/>
    <property type="evidence" value="ECO:0007669"/>
    <property type="project" value="UniProtKB-SubCell"/>
</dbReference>
<dbReference type="Pfam" id="PF05231">
    <property type="entry name" value="MASE1"/>
    <property type="match status" value="1"/>
</dbReference>
<evidence type="ECO:0000259" key="8">
    <source>
        <dbReference type="PROSITE" id="PS50113"/>
    </source>
</evidence>
<name>A0A495BIG3_VOGIN</name>
<dbReference type="InterPro" id="IPR000700">
    <property type="entry name" value="PAS-assoc_C"/>
</dbReference>
<evidence type="ECO:0000259" key="7">
    <source>
        <dbReference type="PROSITE" id="PS50112"/>
    </source>
</evidence>
<evidence type="ECO:0000256" key="6">
    <source>
        <dbReference type="SAM" id="Phobius"/>
    </source>
</evidence>
<dbReference type="PROSITE" id="PS50112">
    <property type="entry name" value="PAS"/>
    <property type="match status" value="4"/>
</dbReference>
<dbReference type="CDD" id="cd00130">
    <property type="entry name" value="PAS"/>
    <property type="match status" value="5"/>
</dbReference>
<protein>
    <submittedName>
        <fullName evidence="10">PAS domain S-box-containing protein/diguanylate cyclase (GGDEF)-like protein</fullName>
    </submittedName>
</protein>
<dbReference type="SUPFAM" id="SSF55785">
    <property type="entry name" value="PYP-like sensor domain (PAS domain)"/>
    <property type="match status" value="5"/>
</dbReference>
<dbReference type="NCBIfam" id="TIGR00254">
    <property type="entry name" value="GGDEF"/>
    <property type="match status" value="1"/>
</dbReference>
<feature type="transmembrane region" description="Helical" evidence="6">
    <location>
        <begin position="46"/>
        <end position="65"/>
    </location>
</feature>
<evidence type="ECO:0000313" key="11">
    <source>
        <dbReference type="Proteomes" id="UP000279384"/>
    </source>
</evidence>
<dbReference type="InterPro" id="IPR035965">
    <property type="entry name" value="PAS-like_dom_sf"/>
</dbReference>
<dbReference type="Proteomes" id="UP000279384">
    <property type="component" value="Unassembled WGS sequence"/>
</dbReference>
<dbReference type="Gene3D" id="3.30.70.270">
    <property type="match status" value="1"/>
</dbReference>
<dbReference type="InterPro" id="IPR013655">
    <property type="entry name" value="PAS_fold_3"/>
</dbReference>
<organism evidence="10 11">
    <name type="scientific">Vogesella indigofera</name>
    <name type="common">Pseudomonas indigofera</name>
    <dbReference type="NCBI Taxonomy" id="45465"/>
    <lineage>
        <taxon>Bacteria</taxon>
        <taxon>Pseudomonadati</taxon>
        <taxon>Pseudomonadota</taxon>
        <taxon>Betaproteobacteria</taxon>
        <taxon>Neisseriales</taxon>
        <taxon>Chromobacteriaceae</taxon>
        <taxon>Vogesella</taxon>
    </lineage>
</organism>
<keyword evidence="2" id="KW-1003">Cell membrane</keyword>
<keyword evidence="5 6" id="KW-0472">Membrane</keyword>
<feature type="transmembrane region" description="Helical" evidence="6">
    <location>
        <begin position="85"/>
        <end position="109"/>
    </location>
</feature>
<dbReference type="PROSITE" id="PS50887">
    <property type="entry name" value="GGDEF"/>
    <property type="match status" value="1"/>
</dbReference>
<evidence type="ECO:0000259" key="9">
    <source>
        <dbReference type="PROSITE" id="PS50887"/>
    </source>
</evidence>
<feature type="domain" description="PAC" evidence="8">
    <location>
        <begin position="629"/>
        <end position="682"/>
    </location>
</feature>
<reference evidence="10 11" key="1">
    <citation type="submission" date="2018-10" db="EMBL/GenBank/DDBJ databases">
        <title>Genomic Encyclopedia of Type Strains, Phase IV (KMG-IV): sequencing the most valuable type-strain genomes for metagenomic binning, comparative biology and taxonomic classification.</title>
        <authorList>
            <person name="Goeker M."/>
        </authorList>
    </citation>
    <scope>NUCLEOTIDE SEQUENCE [LARGE SCALE GENOMIC DNA]</scope>
    <source>
        <strain evidence="10 11">DSM 3303</strain>
    </source>
</reference>
<dbReference type="Pfam" id="PF08447">
    <property type="entry name" value="PAS_3"/>
    <property type="match status" value="2"/>
</dbReference>
<dbReference type="InterPro" id="IPR000014">
    <property type="entry name" value="PAS"/>
</dbReference>
<dbReference type="SMART" id="SM00267">
    <property type="entry name" value="GGDEF"/>
    <property type="match status" value="1"/>
</dbReference>
<keyword evidence="4 6" id="KW-1133">Transmembrane helix</keyword>
<evidence type="ECO:0000256" key="1">
    <source>
        <dbReference type="ARBA" id="ARBA00004651"/>
    </source>
</evidence>
<feature type="domain" description="PAC" evidence="8">
    <location>
        <begin position="755"/>
        <end position="806"/>
    </location>
</feature>
<feature type="domain" description="PAS" evidence="7">
    <location>
        <begin position="305"/>
        <end position="347"/>
    </location>
</feature>
<evidence type="ECO:0000256" key="2">
    <source>
        <dbReference type="ARBA" id="ARBA00022475"/>
    </source>
</evidence>
<gene>
    <name evidence="10" type="ORF">C8E02_0558</name>
</gene>
<accession>A0A495BIG3</accession>
<dbReference type="InterPro" id="IPR001610">
    <property type="entry name" value="PAC"/>
</dbReference>
<evidence type="ECO:0000313" key="10">
    <source>
        <dbReference type="EMBL" id="RKQ60805.1"/>
    </source>
</evidence>
<dbReference type="GO" id="GO:0003824">
    <property type="term" value="F:catalytic activity"/>
    <property type="evidence" value="ECO:0007669"/>
    <property type="project" value="UniProtKB-ARBA"/>
</dbReference>
<feature type="domain" description="PAC" evidence="8">
    <location>
        <begin position="874"/>
        <end position="926"/>
    </location>
</feature>
<dbReference type="InterPro" id="IPR007895">
    <property type="entry name" value="MASE1"/>
</dbReference>
<dbReference type="SUPFAM" id="SSF55073">
    <property type="entry name" value="Nucleotide cyclase"/>
    <property type="match status" value="1"/>
</dbReference>
<feature type="transmembrane region" description="Helical" evidence="6">
    <location>
        <begin position="190"/>
        <end position="211"/>
    </location>
</feature>
<dbReference type="InterPro" id="IPR043128">
    <property type="entry name" value="Rev_trsase/Diguanyl_cyclase"/>
</dbReference>
<proteinExistence type="predicted"/>
<sequence>MLLPMKISLPEPFLTPSRALLLALAYFATGWLGLLLPNVGAHITLIWLPTGISVAALLGWGKYTWPGIYLGALLTNLSIGSPPALAATIAIGNTLGPLLVATLLTRTGFRPAFERQRDVGLFVAAAGLGMLLPASGGVASLVAAEQLPLAGAAFAWLTWWMGDTVGVLLAAPLVLSLIRGNWQSQQRSPVELLLWGSAACAIAWLAFIYHFSQLGGTLPLAFITLPMLAWAAVRFGIVGATVAGLGFSVTAAWGAANGSGAFAQADIHVGLTLLWCYMATTVITGLLITALQAERMQMEASLRASEEKLRGLYELSPLGIALTDSHGRFIEFNEAFRAICGYSEAELKALDYWELTPKRYQADEARQLAMLEQTGRYGPYEKEYRRKDGSLVTLELNGMTILGADGQHYIWSLVEDITERKRNQQQMEYLLAEQKAILDNDLIGIATAREQTIVWANPAMENILGYEPGELAGVPYRRHFVSDDAYENFNAEAAAILDAGGIYRTQVERVRKDGTSVWVDLSGTALRLETGESLWASVDITERVRLEHSMAQSEERMVLALAGADLGLWDLDVPSGRFTHNPRLAEMLGYRPGELPASAKGMRSLLHPDDATKYQEALSAHLRGKSSSVDIEFRLRHKEGPWIWVLSRGKIVGWDHNLQPLRMTGTHLDITARKDNEATLHKIASRVPGVVYQYLLRSDGSSCFPYASEAIRGIFRVGPEEVRDDDSVLEAIIHPDDVDALRAAIFTSAHDLSPWRHEYRLKFSDGSIRWLYGNSVPQREPDGSVLWHGFITDITDSKRADDELRIAAAAFESQEGMAVTDANDKILRVNQAFTRISGYSSSDVLGQAPQLLHADPDFTRLAFIRECTQRDGQWRGELLYQRKNGDCYPVLTAISAVHGQKGNVTHYVHTFIDITERKEAEELIRQLAFYDPLTGLPNRRLLLDRLQQALPASAHSKQHAALLFLDLDKFKLLNDTQGHDKGDLLLQQVATRLLDCVRKNDTVSRLGGDEFVLILEALDEEYANATAQAECVARKVLAALSQPFVLETLTWHCSASIGITLFHGEEETAQTLLKQADLAVYQAKNDGRNMQRLYIPEMQATLIKSS</sequence>
<evidence type="ECO:0000256" key="3">
    <source>
        <dbReference type="ARBA" id="ARBA00022692"/>
    </source>
</evidence>
<feature type="domain" description="PAS" evidence="7">
    <location>
        <begin position="553"/>
        <end position="625"/>
    </location>
</feature>
<feature type="transmembrane region" description="Helical" evidence="6">
    <location>
        <begin position="121"/>
        <end position="144"/>
    </location>
</feature>
<dbReference type="InterPro" id="IPR029787">
    <property type="entry name" value="Nucleotide_cyclase"/>
</dbReference>
<feature type="domain" description="PAC" evidence="8">
    <location>
        <begin position="378"/>
        <end position="429"/>
    </location>
</feature>